<reference evidence="3 4" key="1">
    <citation type="submission" date="2018-06" db="EMBL/GenBank/DDBJ databases">
        <authorList>
            <consortium name="Pathogen Informatics"/>
            <person name="Doyle S."/>
        </authorList>
    </citation>
    <scope>NUCLEOTIDE SEQUENCE [LARGE SCALE GENOMIC DNA]</scope>
    <source>
        <strain evidence="3 4">NCTC8129</strain>
    </source>
</reference>
<dbReference type="PROSITE" id="PS51257">
    <property type="entry name" value="PROKAR_LIPOPROTEIN"/>
    <property type="match status" value="1"/>
</dbReference>
<organism evidence="3 4">
    <name type="scientific">Enterococcus durans</name>
    <dbReference type="NCBI Taxonomy" id="53345"/>
    <lineage>
        <taxon>Bacteria</taxon>
        <taxon>Bacillati</taxon>
        <taxon>Bacillota</taxon>
        <taxon>Bacilli</taxon>
        <taxon>Lactobacillales</taxon>
        <taxon>Enterococcaceae</taxon>
        <taxon>Enterococcus</taxon>
    </lineage>
</organism>
<feature type="region of interest" description="Disordered" evidence="1">
    <location>
        <begin position="28"/>
        <end position="69"/>
    </location>
</feature>
<feature type="signal peptide" evidence="2">
    <location>
        <begin position="1"/>
        <end position="21"/>
    </location>
</feature>
<evidence type="ECO:0000256" key="1">
    <source>
        <dbReference type="SAM" id="MobiDB-lite"/>
    </source>
</evidence>
<evidence type="ECO:0008006" key="5">
    <source>
        <dbReference type="Google" id="ProtNLM"/>
    </source>
</evidence>
<dbReference type="RefSeq" id="WP_115235961.1">
    <property type="nucleotide sequence ID" value="NZ_UGIF01000002.1"/>
</dbReference>
<proteinExistence type="predicted"/>
<protein>
    <recommendedName>
        <fullName evidence="5">Lipoprotein</fullName>
    </recommendedName>
</protein>
<evidence type="ECO:0000313" key="4">
    <source>
        <dbReference type="Proteomes" id="UP000254070"/>
    </source>
</evidence>
<keyword evidence="2" id="KW-0732">Signal</keyword>
<evidence type="ECO:0000256" key="2">
    <source>
        <dbReference type="SAM" id="SignalP"/>
    </source>
</evidence>
<dbReference type="AlphaFoldDB" id="A0A377KPV0"/>
<evidence type="ECO:0000313" key="3">
    <source>
        <dbReference type="EMBL" id="STP30762.1"/>
    </source>
</evidence>
<sequence>MKKWWIAIPAILFLGACQTSADRTTQTQKSTQAYNQSHSQGTQTTAETSTGESAKGKEEHSDATTGTNQTQKTAFEQLKAEQPTLPMPQVIPISSGNLNLAAAQSKQGYTVLYYALPEKLALNAQALNQETPIATYLYQYGFASSQETINVLQPFTIDKNGQKVDLGHQIIAYQQGAAGSNYLEWQKGNWRIRVRSSNIEGQDPLPLAKKIVNYLEKATLPAPEKYGKITVDMNDSSNQATQVIWQEPNNVFTVTHQDALAALEMAVSMN</sequence>
<dbReference type="EMBL" id="UGIF01000002">
    <property type="protein sequence ID" value="STP30762.1"/>
    <property type="molecule type" value="Genomic_DNA"/>
</dbReference>
<gene>
    <name evidence="3" type="ORF">NCTC8129_03016</name>
</gene>
<feature type="compositionally biased region" description="Polar residues" evidence="1">
    <location>
        <begin position="28"/>
        <end position="52"/>
    </location>
</feature>
<accession>A0A377KPV0</accession>
<feature type="chain" id="PRO_5016879041" description="Lipoprotein" evidence="2">
    <location>
        <begin position="22"/>
        <end position="270"/>
    </location>
</feature>
<name>A0A377KPV0_9ENTE</name>
<dbReference type="Proteomes" id="UP000254070">
    <property type="component" value="Unassembled WGS sequence"/>
</dbReference>